<dbReference type="AlphaFoldDB" id="A0A1F6WWU5"/>
<evidence type="ECO:0000313" key="2">
    <source>
        <dbReference type="EMBL" id="OGI86225.1"/>
    </source>
</evidence>
<evidence type="ECO:0000256" key="1">
    <source>
        <dbReference type="SAM" id="Phobius"/>
    </source>
</evidence>
<organism evidence="2 3">
    <name type="scientific">Candidatus Nomurabacteria bacterium RIFCSPLOWO2_01_FULL_41_12</name>
    <dbReference type="NCBI Taxonomy" id="1801774"/>
    <lineage>
        <taxon>Bacteria</taxon>
        <taxon>Candidatus Nomuraibacteriota</taxon>
    </lineage>
</organism>
<keyword evidence="1" id="KW-0812">Transmembrane</keyword>
<gene>
    <name evidence="2" type="ORF">A3A05_00460</name>
</gene>
<keyword evidence="1" id="KW-0472">Membrane</keyword>
<dbReference type="Proteomes" id="UP000176187">
    <property type="component" value="Unassembled WGS sequence"/>
</dbReference>
<dbReference type="STRING" id="1801774.A3A05_00460"/>
<reference evidence="2 3" key="1">
    <citation type="journal article" date="2016" name="Nat. Commun.">
        <title>Thousands of microbial genomes shed light on interconnected biogeochemical processes in an aquifer system.</title>
        <authorList>
            <person name="Anantharaman K."/>
            <person name="Brown C.T."/>
            <person name="Hug L.A."/>
            <person name="Sharon I."/>
            <person name="Castelle C.J."/>
            <person name="Probst A.J."/>
            <person name="Thomas B.C."/>
            <person name="Singh A."/>
            <person name="Wilkins M.J."/>
            <person name="Karaoz U."/>
            <person name="Brodie E.L."/>
            <person name="Williams K.H."/>
            <person name="Hubbard S.S."/>
            <person name="Banfield J.F."/>
        </authorList>
    </citation>
    <scope>NUCLEOTIDE SEQUENCE [LARGE SCALE GENOMIC DNA]</scope>
</reference>
<name>A0A1F6WWU5_9BACT</name>
<comment type="caution">
    <text evidence="2">The sequence shown here is derived from an EMBL/GenBank/DDBJ whole genome shotgun (WGS) entry which is preliminary data.</text>
</comment>
<feature type="transmembrane region" description="Helical" evidence="1">
    <location>
        <begin position="172"/>
        <end position="192"/>
    </location>
</feature>
<feature type="transmembrane region" description="Helical" evidence="1">
    <location>
        <begin position="64"/>
        <end position="83"/>
    </location>
</feature>
<keyword evidence="1" id="KW-1133">Transmembrane helix</keyword>
<evidence type="ECO:0000313" key="3">
    <source>
        <dbReference type="Proteomes" id="UP000176187"/>
    </source>
</evidence>
<protein>
    <submittedName>
        <fullName evidence="2">Uncharacterized protein</fullName>
    </submittedName>
</protein>
<accession>A0A1F6WWU5</accession>
<feature type="transmembrane region" description="Helical" evidence="1">
    <location>
        <begin position="6"/>
        <end position="26"/>
    </location>
</feature>
<sequence length="199" mass="21919">MGASKMYFIIGIAAAALSVVAFVPYVRAILKNQTKPSGASWWTWSILAMITVVSSKAAGAPWQVLILPLWLCLSQLGVAILSVKKGDNNWDFLNKFCVMSAFAGIGLWLLTGEPIIALLVSIAADFLASVPNFRHVWVNPEQENRLGWTLGFGSAVLEIFTIRTWSVAESGWALYFFINMSIVLFLVWRPALKKVVSPI</sequence>
<proteinExistence type="predicted"/>
<dbReference type="EMBL" id="MFUY01000011">
    <property type="protein sequence ID" value="OGI86225.1"/>
    <property type="molecule type" value="Genomic_DNA"/>
</dbReference>